<organism evidence="9 10">
    <name type="scientific">Zalerion maritima</name>
    <dbReference type="NCBI Taxonomy" id="339359"/>
    <lineage>
        <taxon>Eukaryota</taxon>
        <taxon>Fungi</taxon>
        <taxon>Dikarya</taxon>
        <taxon>Ascomycota</taxon>
        <taxon>Pezizomycotina</taxon>
        <taxon>Sordariomycetes</taxon>
        <taxon>Lulworthiomycetidae</taxon>
        <taxon>Lulworthiales</taxon>
        <taxon>Lulworthiaceae</taxon>
        <taxon>Zalerion</taxon>
    </lineage>
</organism>
<feature type="compositionally biased region" description="Low complexity" evidence="6">
    <location>
        <begin position="87"/>
        <end position="111"/>
    </location>
</feature>
<evidence type="ECO:0000256" key="7">
    <source>
        <dbReference type="SAM" id="Phobius"/>
    </source>
</evidence>
<feature type="compositionally biased region" description="Basic residues" evidence="6">
    <location>
        <begin position="249"/>
        <end position="258"/>
    </location>
</feature>
<evidence type="ECO:0000256" key="2">
    <source>
        <dbReference type="ARBA" id="ARBA00008066"/>
    </source>
</evidence>
<feature type="transmembrane region" description="Helical" evidence="7">
    <location>
        <begin position="478"/>
        <end position="502"/>
    </location>
</feature>
<feature type="domain" description="Amino acid transporter transmembrane" evidence="8">
    <location>
        <begin position="264"/>
        <end position="647"/>
    </location>
</feature>
<feature type="transmembrane region" description="Helical" evidence="7">
    <location>
        <begin position="526"/>
        <end position="548"/>
    </location>
</feature>
<protein>
    <submittedName>
        <fullName evidence="9">Vacuolar amino acid transporter 3</fullName>
    </submittedName>
</protein>
<keyword evidence="4 7" id="KW-1133">Transmembrane helix</keyword>
<name>A0AAD5WNS3_9PEZI</name>
<comment type="subcellular location">
    <subcellularLocation>
        <location evidence="1">Membrane</location>
        <topology evidence="1">Multi-pass membrane protein</topology>
    </subcellularLocation>
</comment>
<feature type="transmembrane region" description="Helical" evidence="7">
    <location>
        <begin position="293"/>
        <end position="315"/>
    </location>
</feature>
<comment type="similarity">
    <text evidence="2">Belongs to the amino acid/polyamine transporter 2 family.</text>
</comment>
<feature type="compositionally biased region" description="Polar residues" evidence="6">
    <location>
        <begin position="1"/>
        <end position="11"/>
    </location>
</feature>
<feature type="transmembrane region" description="Helical" evidence="7">
    <location>
        <begin position="336"/>
        <end position="358"/>
    </location>
</feature>
<reference evidence="9" key="1">
    <citation type="submission" date="2022-07" db="EMBL/GenBank/DDBJ databases">
        <title>Draft genome sequence of Zalerion maritima ATCC 34329, a (micro)plastics degrading marine fungus.</title>
        <authorList>
            <person name="Paco A."/>
            <person name="Goncalves M.F.M."/>
            <person name="Rocha-Santos T.A.P."/>
            <person name="Alves A."/>
        </authorList>
    </citation>
    <scope>NUCLEOTIDE SEQUENCE</scope>
    <source>
        <strain evidence="9">ATCC 34329</strain>
    </source>
</reference>
<comment type="caution">
    <text evidence="9">The sequence shown here is derived from an EMBL/GenBank/DDBJ whole genome shotgun (WGS) entry which is preliminary data.</text>
</comment>
<proteinExistence type="inferred from homology"/>
<evidence type="ECO:0000256" key="6">
    <source>
        <dbReference type="SAM" id="MobiDB-lite"/>
    </source>
</evidence>
<dbReference type="Pfam" id="PF01490">
    <property type="entry name" value="Aa_trans"/>
    <property type="match status" value="1"/>
</dbReference>
<evidence type="ECO:0000313" key="9">
    <source>
        <dbReference type="EMBL" id="KAJ2896125.1"/>
    </source>
</evidence>
<evidence type="ECO:0000256" key="3">
    <source>
        <dbReference type="ARBA" id="ARBA00022692"/>
    </source>
</evidence>
<feature type="transmembrane region" description="Helical" evidence="7">
    <location>
        <begin position="403"/>
        <end position="424"/>
    </location>
</feature>
<feature type="transmembrane region" description="Helical" evidence="7">
    <location>
        <begin position="569"/>
        <end position="587"/>
    </location>
</feature>
<feature type="region of interest" description="Disordered" evidence="6">
    <location>
        <begin position="210"/>
        <end position="259"/>
    </location>
</feature>
<keyword evidence="3 7" id="KW-0812">Transmembrane</keyword>
<dbReference type="EMBL" id="JAKWBI020000352">
    <property type="protein sequence ID" value="KAJ2896125.1"/>
    <property type="molecule type" value="Genomic_DNA"/>
</dbReference>
<evidence type="ECO:0000256" key="1">
    <source>
        <dbReference type="ARBA" id="ARBA00004141"/>
    </source>
</evidence>
<keyword evidence="5 7" id="KW-0472">Membrane</keyword>
<dbReference type="AlphaFoldDB" id="A0AAD5WNS3"/>
<feature type="region of interest" description="Disordered" evidence="6">
    <location>
        <begin position="1"/>
        <end position="29"/>
    </location>
</feature>
<evidence type="ECO:0000256" key="5">
    <source>
        <dbReference type="ARBA" id="ARBA00023136"/>
    </source>
</evidence>
<evidence type="ECO:0000313" key="10">
    <source>
        <dbReference type="Proteomes" id="UP001201980"/>
    </source>
</evidence>
<accession>A0AAD5WNS3</accession>
<feature type="transmembrane region" description="Helical" evidence="7">
    <location>
        <begin position="629"/>
        <end position="651"/>
    </location>
</feature>
<evidence type="ECO:0000259" key="8">
    <source>
        <dbReference type="Pfam" id="PF01490"/>
    </source>
</evidence>
<keyword evidence="10" id="KW-1185">Reference proteome</keyword>
<dbReference type="GO" id="GO:0005302">
    <property type="term" value="F:L-tyrosine transmembrane transporter activity"/>
    <property type="evidence" value="ECO:0007669"/>
    <property type="project" value="TreeGrafter"/>
</dbReference>
<dbReference type="GO" id="GO:0005774">
    <property type="term" value="C:vacuolar membrane"/>
    <property type="evidence" value="ECO:0007669"/>
    <property type="project" value="TreeGrafter"/>
</dbReference>
<sequence length="652" mass="69687">MSSINSSDRNSQQQQQHEQGQGQGLVPDAIIAEHLPSGYGLAFNGINVHGGQGTAGSPGIGESAPNVPGADVVSGAGGSADLTRQHSASSGAEGSQSGEQSQGGQSQFQAQTEESSLLLPGGDIHRGLYKLNARVGSPALMRAKTFSHYAPTDDDDGHMTVAEQMLMPQGFRRQFVQQQLEERGYDGGRGLPFTRNFVEFLDLYGSFAGEDLSDSEGDESGSGDEEDEEQGPGGSTLAGERRPLLGGRKSSHRHHAGKHAADAGAVKTFFTTLKAFIGTGIMFLPKAFNNGGILFSSVTLISVAIITMIAFHLLLRCRDKNGGSYGELGRKVGGPRLRLLILGSITLSQLGFVCTGLVFVADNTLSVLQALTHEDNPLSTKALIAIQAIILIPLAFIRNISKLGPFALLADVFIVIGVGYIWTYCISNLASYGIHPSVQLFNPSAYTLTIGASIFTFEGIGLILPIQESMAKPENFEPILGLVMFIITCIFTGVGALCYATFGSNTQIEVINNFPQESKLVNAVQFMYALAVLVGNPVQLFPAMRILESKIFGHRDSGKRSALTKWKKNGFRSILVILCVIVSIGGSENLDRFVALIGSFACVPLVYIYPPFLHYKSVAVSRWEKIGDVALMTLGAVGMFYTTSVTLVTSFL</sequence>
<dbReference type="Proteomes" id="UP001201980">
    <property type="component" value="Unassembled WGS sequence"/>
</dbReference>
<feature type="compositionally biased region" description="Acidic residues" evidence="6">
    <location>
        <begin position="211"/>
        <end position="230"/>
    </location>
</feature>
<dbReference type="PANTHER" id="PTHR22950:SF332">
    <property type="entry name" value="AMINO ACID TRANSPORTER (EUROFUNG)"/>
    <property type="match status" value="1"/>
</dbReference>
<feature type="transmembrane region" description="Helical" evidence="7">
    <location>
        <begin position="593"/>
        <end position="609"/>
    </location>
</feature>
<feature type="transmembrane region" description="Helical" evidence="7">
    <location>
        <begin position="378"/>
        <end position="396"/>
    </location>
</feature>
<feature type="compositionally biased region" description="Gly residues" evidence="6">
    <location>
        <begin position="48"/>
        <end position="59"/>
    </location>
</feature>
<dbReference type="InterPro" id="IPR013057">
    <property type="entry name" value="AA_transpt_TM"/>
</dbReference>
<feature type="transmembrane region" description="Helical" evidence="7">
    <location>
        <begin position="444"/>
        <end position="466"/>
    </location>
</feature>
<gene>
    <name evidence="9" type="ORF">MKZ38_005849</name>
</gene>
<evidence type="ECO:0000256" key="4">
    <source>
        <dbReference type="ARBA" id="ARBA00022989"/>
    </source>
</evidence>
<dbReference type="PANTHER" id="PTHR22950">
    <property type="entry name" value="AMINO ACID TRANSPORTER"/>
    <property type="match status" value="1"/>
</dbReference>
<feature type="region of interest" description="Disordered" evidence="6">
    <location>
        <begin position="42"/>
        <end position="113"/>
    </location>
</feature>